<name>A0A8R1TNE1_ONCVO</name>
<evidence type="ECO:0000313" key="1">
    <source>
        <dbReference type="EnsemblMetazoa" id="OVOC12822.1"/>
    </source>
</evidence>
<proteinExistence type="predicted"/>
<reference evidence="2" key="1">
    <citation type="submission" date="2013-10" db="EMBL/GenBank/DDBJ databases">
        <title>Genome sequencing of Onchocerca volvulus.</title>
        <authorList>
            <person name="Cotton J."/>
            <person name="Tsai J."/>
            <person name="Stanley E."/>
            <person name="Tracey A."/>
            <person name="Holroyd N."/>
            <person name="Lustigman S."/>
            <person name="Berriman M."/>
        </authorList>
    </citation>
    <scope>NUCLEOTIDE SEQUENCE</scope>
</reference>
<dbReference type="Proteomes" id="UP000024404">
    <property type="component" value="Unassembled WGS sequence"/>
</dbReference>
<dbReference type="AlphaFoldDB" id="A0A8R1TNE1"/>
<keyword evidence="2" id="KW-1185">Reference proteome</keyword>
<dbReference type="EMBL" id="CMVM020000759">
    <property type="status" value="NOT_ANNOTATED_CDS"/>
    <property type="molecule type" value="Genomic_DNA"/>
</dbReference>
<organism evidence="1 2">
    <name type="scientific">Onchocerca volvulus</name>
    <dbReference type="NCBI Taxonomy" id="6282"/>
    <lineage>
        <taxon>Eukaryota</taxon>
        <taxon>Metazoa</taxon>
        <taxon>Ecdysozoa</taxon>
        <taxon>Nematoda</taxon>
        <taxon>Chromadorea</taxon>
        <taxon>Rhabditida</taxon>
        <taxon>Spirurina</taxon>
        <taxon>Spiruromorpha</taxon>
        <taxon>Filarioidea</taxon>
        <taxon>Onchocercidae</taxon>
        <taxon>Onchocerca</taxon>
    </lineage>
</organism>
<dbReference type="EnsemblMetazoa" id="OVOC12822.1">
    <property type="protein sequence ID" value="OVOC12822.1"/>
    <property type="gene ID" value="WBGene00249631"/>
</dbReference>
<protein>
    <submittedName>
        <fullName evidence="1">Uncharacterized protein</fullName>
    </submittedName>
</protein>
<sequence length="142" mass="16793">MSDKIADLHIIINHHAYIFKTRREFRKSKRLKVRFHPTITFLNEKLNIKLSAFGKSEKKNYDCPLNILKQKRVHFGVAAFKNIFCKIDQIEYAKEQYVKKWAVLKRMQIGDEAAYHPKSLKLWQNFEAIEKINKTGLSLATQ</sequence>
<reference evidence="1" key="2">
    <citation type="submission" date="2022-06" db="UniProtKB">
        <authorList>
            <consortium name="EnsemblMetazoa"/>
        </authorList>
    </citation>
    <scope>IDENTIFICATION</scope>
</reference>
<accession>A0A8R1TNE1</accession>
<evidence type="ECO:0000313" key="2">
    <source>
        <dbReference type="Proteomes" id="UP000024404"/>
    </source>
</evidence>